<evidence type="ECO:0000259" key="1">
    <source>
        <dbReference type="Pfam" id="PF05899"/>
    </source>
</evidence>
<dbReference type="PANTHER" id="PTHR40943:SF2">
    <property type="entry name" value="(S)-UREIDOGLYCINE AMINOHYDROLASE CUPIN DOMAIN-CONTAINING PROTEIN"/>
    <property type="match status" value="1"/>
</dbReference>
<dbReference type="PANTHER" id="PTHR40943">
    <property type="entry name" value="CYTOPLASMIC PROTEIN-RELATED"/>
    <property type="match status" value="1"/>
</dbReference>
<dbReference type="EMBL" id="LAZR01000193">
    <property type="protein sequence ID" value="KKN82909.1"/>
    <property type="molecule type" value="Genomic_DNA"/>
</dbReference>
<dbReference type="Gene3D" id="2.60.120.10">
    <property type="entry name" value="Jelly Rolls"/>
    <property type="match status" value="1"/>
</dbReference>
<dbReference type="InterPro" id="IPR014710">
    <property type="entry name" value="RmlC-like_jellyroll"/>
</dbReference>
<sequence length="115" mass="12965">MAEHFLRFDKDGIAVETGAPAKEKIKSGRPANKTWNIEDDGNGLYAGIWESTAGEWEIDYTEWEFLHILEGVSVLTEEGCEPVKLVAGDSFVIRPGFKGRWKVVEPTKKHYVIKV</sequence>
<feature type="domain" description="(S)-ureidoglycine aminohydrolase cupin" evidence="1">
    <location>
        <begin position="44"/>
        <end position="111"/>
    </location>
</feature>
<name>A0A0F9TUA7_9ZZZZ</name>
<dbReference type="AlphaFoldDB" id="A0A0F9TUA7"/>
<reference evidence="2" key="1">
    <citation type="journal article" date="2015" name="Nature">
        <title>Complex archaea that bridge the gap between prokaryotes and eukaryotes.</title>
        <authorList>
            <person name="Spang A."/>
            <person name="Saw J.H."/>
            <person name="Jorgensen S.L."/>
            <person name="Zaremba-Niedzwiedzka K."/>
            <person name="Martijn J."/>
            <person name="Lind A.E."/>
            <person name="van Eijk R."/>
            <person name="Schleper C."/>
            <person name="Guy L."/>
            <person name="Ettema T.J."/>
        </authorList>
    </citation>
    <scope>NUCLEOTIDE SEQUENCE</scope>
</reference>
<evidence type="ECO:0000313" key="2">
    <source>
        <dbReference type="EMBL" id="KKN82909.1"/>
    </source>
</evidence>
<accession>A0A0F9TUA7</accession>
<comment type="caution">
    <text evidence="2">The sequence shown here is derived from an EMBL/GenBank/DDBJ whole genome shotgun (WGS) entry which is preliminary data.</text>
</comment>
<dbReference type="InterPro" id="IPR011051">
    <property type="entry name" value="RmlC_Cupin_sf"/>
</dbReference>
<dbReference type="SUPFAM" id="SSF51182">
    <property type="entry name" value="RmlC-like cupins"/>
    <property type="match status" value="1"/>
</dbReference>
<protein>
    <recommendedName>
        <fullName evidence="1">(S)-ureidoglycine aminohydrolase cupin domain-containing protein</fullName>
    </recommendedName>
</protein>
<proteinExistence type="predicted"/>
<dbReference type="CDD" id="cd02227">
    <property type="entry name" value="cupin_TM1112-like"/>
    <property type="match status" value="1"/>
</dbReference>
<dbReference type="Pfam" id="PF05899">
    <property type="entry name" value="Cupin_3"/>
    <property type="match status" value="1"/>
</dbReference>
<gene>
    <name evidence="2" type="ORF">LCGC14_0304490</name>
</gene>
<organism evidence="2">
    <name type="scientific">marine sediment metagenome</name>
    <dbReference type="NCBI Taxonomy" id="412755"/>
    <lineage>
        <taxon>unclassified sequences</taxon>
        <taxon>metagenomes</taxon>
        <taxon>ecological metagenomes</taxon>
    </lineage>
</organism>
<dbReference type="InterPro" id="IPR008579">
    <property type="entry name" value="UGlyAH_Cupin_dom"/>
</dbReference>